<dbReference type="CDD" id="cd02966">
    <property type="entry name" value="TlpA_like_family"/>
    <property type="match status" value="1"/>
</dbReference>
<gene>
    <name evidence="3" type="ORF">AYP45_16890</name>
</gene>
<evidence type="ECO:0000313" key="3">
    <source>
        <dbReference type="EMBL" id="OOP55073.1"/>
    </source>
</evidence>
<evidence type="ECO:0000313" key="4">
    <source>
        <dbReference type="Proteomes" id="UP000189681"/>
    </source>
</evidence>
<evidence type="ECO:0000259" key="2">
    <source>
        <dbReference type="PROSITE" id="PS51352"/>
    </source>
</evidence>
<proteinExistence type="predicted"/>
<reference evidence="3 4" key="1">
    <citation type="journal article" date="2017" name="Water Res.">
        <title>Discovery and metagenomic analysis of an anammox bacterial enrichment related to Candidatus "Brocadia caroliniensis" in a full-scale glycerol-fed nitritation-denitritation separate centrate treatment process.</title>
        <authorList>
            <person name="Park H."/>
            <person name="Brotto A.C."/>
            <person name="van Loosdrecht M.C."/>
            <person name="Chandran K."/>
        </authorList>
    </citation>
    <scope>NUCLEOTIDE SEQUENCE [LARGE SCALE GENOMIC DNA]</scope>
    <source>
        <strain evidence="3">26THWARD</strain>
    </source>
</reference>
<dbReference type="GO" id="GO:0016491">
    <property type="term" value="F:oxidoreductase activity"/>
    <property type="evidence" value="ECO:0007669"/>
    <property type="project" value="InterPro"/>
</dbReference>
<protein>
    <recommendedName>
        <fullName evidence="2">Thioredoxin domain-containing protein</fullName>
    </recommendedName>
</protein>
<name>A0A1V4APM8_9BACT</name>
<comment type="caution">
    <text evidence="3">The sequence shown here is derived from an EMBL/GenBank/DDBJ whole genome shotgun (WGS) entry which is preliminary data.</text>
</comment>
<feature type="domain" description="Thioredoxin" evidence="2">
    <location>
        <begin position="22"/>
        <end position="164"/>
    </location>
</feature>
<dbReference type="InterPro" id="IPR036249">
    <property type="entry name" value="Thioredoxin-like_sf"/>
</dbReference>
<dbReference type="Proteomes" id="UP000189681">
    <property type="component" value="Unassembled WGS sequence"/>
</dbReference>
<dbReference type="SUPFAM" id="SSF52833">
    <property type="entry name" value="Thioredoxin-like"/>
    <property type="match status" value="1"/>
</dbReference>
<dbReference type="PANTHER" id="PTHR42852:SF13">
    <property type="entry name" value="PROTEIN DIPZ"/>
    <property type="match status" value="1"/>
</dbReference>
<feature type="chain" id="PRO_5012979955" description="Thioredoxin domain-containing protein" evidence="1">
    <location>
        <begin position="29"/>
        <end position="167"/>
    </location>
</feature>
<dbReference type="Gene3D" id="3.40.30.10">
    <property type="entry name" value="Glutaredoxin"/>
    <property type="match status" value="1"/>
</dbReference>
<organism evidence="3 4">
    <name type="scientific">Candidatus Brocadia carolinensis</name>
    <dbReference type="NCBI Taxonomy" id="1004156"/>
    <lineage>
        <taxon>Bacteria</taxon>
        <taxon>Pseudomonadati</taxon>
        <taxon>Planctomycetota</taxon>
        <taxon>Candidatus Brocadiia</taxon>
        <taxon>Candidatus Brocadiales</taxon>
        <taxon>Candidatus Brocadiaceae</taxon>
        <taxon>Candidatus Brocadia</taxon>
    </lineage>
</organism>
<dbReference type="STRING" id="1004156.AYP45_16890"/>
<evidence type="ECO:0000256" key="1">
    <source>
        <dbReference type="SAM" id="SignalP"/>
    </source>
</evidence>
<sequence length="167" mass="19372">MISILSVRKLFLLLGLCIMLCLPGISQATDIKDITSTDLKRLIQSNNDKVVAVTFWATWCKVCQEHIPELSALYEKYRGKNVEVIGISLDDKRKVVEDFVDRKEIAFPMFKAKDKEEMSYVYDIKKIPLIYYYKNGEFKHKEEGYTEPKHIEEDLRSCLEGSQPPSK</sequence>
<feature type="signal peptide" evidence="1">
    <location>
        <begin position="1"/>
        <end position="28"/>
    </location>
</feature>
<dbReference type="InterPro" id="IPR013766">
    <property type="entry name" value="Thioredoxin_domain"/>
</dbReference>
<dbReference type="InterPro" id="IPR050553">
    <property type="entry name" value="Thioredoxin_ResA/DsbE_sf"/>
</dbReference>
<dbReference type="AlphaFoldDB" id="A0A1V4APM8"/>
<keyword evidence="1" id="KW-0732">Signal</keyword>
<dbReference type="Pfam" id="PF00578">
    <property type="entry name" value="AhpC-TSA"/>
    <property type="match status" value="1"/>
</dbReference>
<dbReference type="PANTHER" id="PTHR42852">
    <property type="entry name" value="THIOL:DISULFIDE INTERCHANGE PROTEIN DSBE"/>
    <property type="match status" value="1"/>
</dbReference>
<dbReference type="EMBL" id="AYTS01000183">
    <property type="protein sequence ID" value="OOP55073.1"/>
    <property type="molecule type" value="Genomic_DNA"/>
</dbReference>
<dbReference type="PROSITE" id="PS51352">
    <property type="entry name" value="THIOREDOXIN_2"/>
    <property type="match status" value="1"/>
</dbReference>
<accession>A0A1V4APM8</accession>
<dbReference type="InterPro" id="IPR000866">
    <property type="entry name" value="AhpC/TSA"/>
</dbReference>
<dbReference type="GO" id="GO:0016209">
    <property type="term" value="F:antioxidant activity"/>
    <property type="evidence" value="ECO:0007669"/>
    <property type="project" value="InterPro"/>
</dbReference>